<proteinExistence type="predicted"/>
<sequence length="34" mass="3850">MPEDSDYPPLLFRQTMLIQQGAEVAHDCFAGLKQ</sequence>
<dbReference type="HOGENOM" id="CLU_3371776_0_0_6"/>
<evidence type="ECO:0000313" key="1">
    <source>
        <dbReference type="EMBL" id="ACO79381.1"/>
    </source>
</evidence>
<dbReference type="EnsemblBacteria" id="ACO79381">
    <property type="protein sequence ID" value="ACO79381"/>
    <property type="gene ID" value="Avin_32200"/>
</dbReference>
<reference evidence="1 2" key="1">
    <citation type="journal article" date="2009" name="J. Bacteriol.">
        <title>Genome sequence of Azotobacter vinelandii, an obligate aerobe specialized to support diverse anaerobic metabolic processes.</title>
        <authorList>
            <person name="Setubal J.C."/>
            <person name="dos Santos P."/>
            <person name="Goldman B.S."/>
            <person name="Ertesvag H."/>
            <person name="Espin G."/>
            <person name="Rubio L.M."/>
            <person name="Valla S."/>
            <person name="Almeida N.F."/>
            <person name="Balasubramanian D."/>
            <person name="Cromes L."/>
            <person name="Curatti L."/>
            <person name="Du Z."/>
            <person name="Godsy E."/>
            <person name="Goodner B."/>
            <person name="Hellner-Burris K."/>
            <person name="Hernandez J.A."/>
            <person name="Houmiel K."/>
            <person name="Imperial J."/>
            <person name="Kennedy C."/>
            <person name="Larson T.J."/>
            <person name="Latreille P."/>
            <person name="Ligon L.S."/>
            <person name="Lu J."/>
            <person name="Maerk M."/>
            <person name="Miller N.M."/>
            <person name="Norton S."/>
            <person name="O'Carroll I.P."/>
            <person name="Paulsen I."/>
            <person name="Raulfs E.C."/>
            <person name="Roemer R."/>
            <person name="Rosser J."/>
            <person name="Segura D."/>
            <person name="Slater S."/>
            <person name="Stricklin S.L."/>
            <person name="Studholme D.J."/>
            <person name="Sun J."/>
            <person name="Viana C.J."/>
            <person name="Wallin E."/>
            <person name="Wang B."/>
            <person name="Wheeler C."/>
            <person name="Zhu H."/>
            <person name="Dean D.R."/>
            <person name="Dixon R."/>
            <person name="Wood D."/>
        </authorList>
    </citation>
    <scope>NUCLEOTIDE SEQUENCE [LARGE SCALE GENOMIC DNA]</scope>
    <source>
        <strain evidence="2">DJ / ATCC BAA-1303</strain>
    </source>
</reference>
<dbReference type="AlphaFoldDB" id="C1DP28"/>
<name>C1DP28_AZOVD</name>
<dbReference type="KEGG" id="avn:Avin_32200"/>
<dbReference type="Proteomes" id="UP000002424">
    <property type="component" value="Chromosome"/>
</dbReference>
<keyword evidence="2" id="KW-1185">Reference proteome</keyword>
<gene>
    <name evidence="1" type="ordered locus">Avin_32200</name>
</gene>
<evidence type="ECO:0000313" key="2">
    <source>
        <dbReference type="Proteomes" id="UP000002424"/>
    </source>
</evidence>
<protein>
    <submittedName>
        <fullName evidence="1">Uncharacterized protein</fullName>
    </submittedName>
</protein>
<accession>C1DP28</accession>
<dbReference type="EMBL" id="CP001157">
    <property type="protein sequence ID" value="ACO79381.1"/>
    <property type="molecule type" value="Genomic_DNA"/>
</dbReference>
<organism evidence="1 2">
    <name type="scientific">Azotobacter vinelandii (strain DJ / ATCC BAA-1303)</name>
    <dbReference type="NCBI Taxonomy" id="322710"/>
    <lineage>
        <taxon>Bacteria</taxon>
        <taxon>Pseudomonadati</taxon>
        <taxon>Pseudomonadota</taxon>
        <taxon>Gammaproteobacteria</taxon>
        <taxon>Pseudomonadales</taxon>
        <taxon>Pseudomonadaceae</taxon>
        <taxon>Azotobacter</taxon>
    </lineage>
</organism>